<protein>
    <submittedName>
        <fullName evidence="11">Detected protein of confused Function</fullName>
    </submittedName>
</protein>
<dbReference type="GO" id="GO:0006298">
    <property type="term" value="P:mismatch repair"/>
    <property type="evidence" value="ECO:0007669"/>
    <property type="project" value="TreeGrafter"/>
</dbReference>
<dbReference type="Gene3D" id="2.20.20.110">
    <property type="entry name" value="Rad4, beta-hairpin domain BHD1"/>
    <property type="match status" value="1"/>
</dbReference>
<comment type="subcellular location">
    <subcellularLocation>
        <location evidence="1">Nucleus</location>
    </subcellularLocation>
</comment>
<evidence type="ECO:0000259" key="9">
    <source>
        <dbReference type="SMART" id="SM01031"/>
    </source>
</evidence>
<keyword evidence="6" id="KW-0175">Coiled coil</keyword>
<evidence type="ECO:0000256" key="7">
    <source>
        <dbReference type="SAM" id="MobiDB-lite"/>
    </source>
</evidence>
<dbReference type="EMBL" id="VEPZ02001641">
    <property type="protein sequence ID" value="KAE8664787.1"/>
    <property type="molecule type" value="Genomic_DNA"/>
</dbReference>
<dbReference type="PANTHER" id="PTHR12135">
    <property type="entry name" value="DNA REPAIR PROTEIN XP-C / RAD4"/>
    <property type="match status" value="1"/>
</dbReference>
<evidence type="ECO:0000256" key="2">
    <source>
        <dbReference type="ARBA" id="ARBA00009525"/>
    </source>
</evidence>
<keyword evidence="4" id="KW-0234">DNA repair</keyword>
<dbReference type="SMART" id="SM01031">
    <property type="entry name" value="BHD_2"/>
    <property type="match status" value="1"/>
</dbReference>
<keyword evidence="3" id="KW-0227">DNA damage</keyword>
<feature type="compositionally biased region" description="Polar residues" evidence="7">
    <location>
        <begin position="337"/>
        <end position="346"/>
    </location>
</feature>
<reference evidence="11" key="1">
    <citation type="submission" date="2019-09" db="EMBL/GenBank/DDBJ databases">
        <title>Draft genome information of white flower Hibiscus syriacus.</title>
        <authorList>
            <person name="Kim Y.-M."/>
        </authorList>
    </citation>
    <scope>NUCLEOTIDE SEQUENCE [LARGE SCALE GENOMIC DNA]</scope>
    <source>
        <strain evidence="11">YM2019G1</strain>
    </source>
</reference>
<feature type="domain" description="Rad4 beta-hairpin" evidence="10">
    <location>
        <begin position="520"/>
        <end position="579"/>
    </location>
</feature>
<name>A0A6A2Y3R6_HIBSY</name>
<dbReference type="Gene3D" id="3.30.70.2460">
    <property type="entry name" value="Rad4, beta-hairpin domain BHD3"/>
    <property type="match status" value="1"/>
</dbReference>
<dbReference type="GO" id="GO:0003697">
    <property type="term" value="F:single-stranded DNA binding"/>
    <property type="evidence" value="ECO:0007669"/>
    <property type="project" value="TreeGrafter"/>
</dbReference>
<dbReference type="InterPro" id="IPR004583">
    <property type="entry name" value="DNA_repair_Rad4"/>
</dbReference>
<dbReference type="Pfam" id="PF10403">
    <property type="entry name" value="BHD_1"/>
    <property type="match status" value="1"/>
</dbReference>
<dbReference type="InterPro" id="IPR018326">
    <property type="entry name" value="Rad4_beta-hairpin_dom1"/>
</dbReference>
<evidence type="ECO:0000256" key="1">
    <source>
        <dbReference type="ARBA" id="ARBA00004123"/>
    </source>
</evidence>
<keyword evidence="5" id="KW-0539">Nucleus</keyword>
<dbReference type="GO" id="GO:0003684">
    <property type="term" value="F:damaged DNA binding"/>
    <property type="evidence" value="ECO:0007669"/>
    <property type="project" value="InterPro"/>
</dbReference>
<evidence type="ECO:0000259" key="8">
    <source>
        <dbReference type="SMART" id="SM01030"/>
    </source>
</evidence>
<evidence type="ECO:0000313" key="12">
    <source>
        <dbReference type="Proteomes" id="UP000436088"/>
    </source>
</evidence>
<organism evidence="11 12">
    <name type="scientific">Hibiscus syriacus</name>
    <name type="common">Rose of Sharon</name>
    <dbReference type="NCBI Taxonomy" id="106335"/>
    <lineage>
        <taxon>Eukaryota</taxon>
        <taxon>Viridiplantae</taxon>
        <taxon>Streptophyta</taxon>
        <taxon>Embryophyta</taxon>
        <taxon>Tracheophyta</taxon>
        <taxon>Spermatophyta</taxon>
        <taxon>Magnoliopsida</taxon>
        <taxon>eudicotyledons</taxon>
        <taxon>Gunneridae</taxon>
        <taxon>Pentapetalae</taxon>
        <taxon>rosids</taxon>
        <taxon>malvids</taxon>
        <taxon>Malvales</taxon>
        <taxon>Malvaceae</taxon>
        <taxon>Malvoideae</taxon>
        <taxon>Hibiscus</taxon>
    </lineage>
</organism>
<sequence length="655" mass="72025">MHDGAELAGVINSFSGNTIAALSVALFRALKFTARFVSILDVASLQPEADKFEPSSQESDRVGGGIFSTSTLIVANPKGASVAASPVKSSPCSERDHRGEISFRSSQRSKGGCSTGNAAQSRCSTSVDELTDGKSICQVQSDASGGSVPMNSQGLKRKGDFEFEMQLAMAISATSVETHENILGPSDVKILNGNNSLKASTLTKRWKRIERVEPASCSQGLSTALGSRKVGSPLFWAEVYCDGENLTGKWVHVDSVNAIIDGEQKVEDAAAACKTSLRYVVAFAGSGAKYVTRRYCMKWYKIAPKRVNPIWWDSVLAPFRQLESGATGGSGQETSEEFGSNTEVGSSVKDSFVATRNSLEDMELETRALTEPLPTNQQTYKNHALYALERWVTKYQILHPKGPILGFCSGHPVYPRTSVQTLKTKERWLCEGLQIKGNEVPAKILKRSAKLKKARVSEEDDCDEIDSKGIELYGKWQLEPLCLPHAVDGIVPKVIAFTFLWMPWKMSAVKLMCGLRSAFHQEPGTVHLRLPRVFAVAKRLEIDYAPAMVGFEYRNGHATPVFDGIVVCTEFKDSLLEAYAEEEERRAAEEKKRNEAQAISRWYQLLSSIITRQKLNSYYGDGSSSQSSFRDFQDTNNEIKLQSKAARMVGNLQAI</sequence>
<evidence type="ECO:0000256" key="6">
    <source>
        <dbReference type="SAM" id="Coils"/>
    </source>
</evidence>
<evidence type="ECO:0000256" key="4">
    <source>
        <dbReference type="ARBA" id="ARBA00023204"/>
    </source>
</evidence>
<feature type="region of interest" description="Disordered" evidence="7">
    <location>
        <begin position="84"/>
        <end position="122"/>
    </location>
</feature>
<dbReference type="PANTHER" id="PTHR12135:SF0">
    <property type="entry name" value="DNA REPAIR PROTEIN COMPLEMENTING XP-C CELLS"/>
    <property type="match status" value="1"/>
</dbReference>
<dbReference type="Pfam" id="PF03835">
    <property type="entry name" value="Rad4"/>
    <property type="match status" value="1"/>
</dbReference>
<feature type="domain" description="Rad4 beta-hairpin" evidence="9">
    <location>
        <begin position="422"/>
        <end position="484"/>
    </location>
</feature>
<dbReference type="SMART" id="SM01032">
    <property type="entry name" value="BHD_3"/>
    <property type="match status" value="1"/>
</dbReference>
<feature type="domain" description="Rad4 beta-hairpin" evidence="8">
    <location>
        <begin position="369"/>
        <end position="420"/>
    </location>
</feature>
<feature type="region of interest" description="Disordered" evidence="7">
    <location>
        <begin position="325"/>
        <end position="346"/>
    </location>
</feature>
<dbReference type="InterPro" id="IPR018325">
    <property type="entry name" value="Rad4/PNGase_transGLS-fold"/>
</dbReference>
<dbReference type="InterPro" id="IPR018328">
    <property type="entry name" value="Rad4_beta-hairpin_dom3"/>
</dbReference>
<dbReference type="AlphaFoldDB" id="A0A6A2Y3R6"/>
<dbReference type="Gene3D" id="3.90.260.10">
    <property type="entry name" value="Transglutaminase-like"/>
    <property type="match status" value="1"/>
</dbReference>
<evidence type="ECO:0000256" key="5">
    <source>
        <dbReference type="ARBA" id="ARBA00023242"/>
    </source>
</evidence>
<evidence type="ECO:0000259" key="10">
    <source>
        <dbReference type="SMART" id="SM01032"/>
    </source>
</evidence>
<evidence type="ECO:0000256" key="3">
    <source>
        <dbReference type="ARBA" id="ARBA00022763"/>
    </source>
</evidence>
<comment type="caution">
    <text evidence="11">The sequence shown here is derived from an EMBL/GenBank/DDBJ whole genome shotgun (WGS) entry which is preliminary data.</text>
</comment>
<dbReference type="GO" id="GO:0071942">
    <property type="term" value="C:XPC complex"/>
    <property type="evidence" value="ECO:0007669"/>
    <property type="project" value="TreeGrafter"/>
</dbReference>
<keyword evidence="12" id="KW-1185">Reference proteome</keyword>
<proteinExistence type="inferred from homology"/>
<dbReference type="Proteomes" id="UP000436088">
    <property type="component" value="Unassembled WGS sequence"/>
</dbReference>
<gene>
    <name evidence="11" type="ORF">F3Y22_tig00112738pilonHSYRG00387</name>
</gene>
<comment type="similarity">
    <text evidence="2">Belongs to the XPC family.</text>
</comment>
<dbReference type="Pfam" id="PF10404">
    <property type="entry name" value="BHD_2"/>
    <property type="match status" value="1"/>
</dbReference>
<feature type="coiled-coil region" evidence="6">
    <location>
        <begin position="572"/>
        <end position="599"/>
    </location>
</feature>
<accession>A0A6A2Y3R6</accession>
<dbReference type="Pfam" id="PF10405">
    <property type="entry name" value="BHD_3"/>
    <property type="match status" value="1"/>
</dbReference>
<dbReference type="GO" id="GO:0005737">
    <property type="term" value="C:cytoplasm"/>
    <property type="evidence" value="ECO:0007669"/>
    <property type="project" value="TreeGrafter"/>
</dbReference>
<dbReference type="GO" id="GO:0000111">
    <property type="term" value="C:nucleotide-excision repair factor 2 complex"/>
    <property type="evidence" value="ECO:0007669"/>
    <property type="project" value="TreeGrafter"/>
</dbReference>
<dbReference type="InterPro" id="IPR036985">
    <property type="entry name" value="Transglutaminase-like_sf"/>
</dbReference>
<evidence type="ECO:0000313" key="11">
    <source>
        <dbReference type="EMBL" id="KAE8664787.1"/>
    </source>
</evidence>
<dbReference type="SMART" id="SM01030">
    <property type="entry name" value="BHD_1"/>
    <property type="match status" value="1"/>
</dbReference>
<dbReference type="InterPro" id="IPR042488">
    <property type="entry name" value="Rad4_BHD3_sf"/>
</dbReference>
<dbReference type="InterPro" id="IPR018327">
    <property type="entry name" value="BHD_2"/>
</dbReference>
<dbReference type="GO" id="GO:0006289">
    <property type="term" value="P:nucleotide-excision repair"/>
    <property type="evidence" value="ECO:0007669"/>
    <property type="project" value="InterPro"/>
</dbReference>
<dbReference type="SUPFAM" id="SSF54001">
    <property type="entry name" value="Cysteine proteinases"/>
    <property type="match status" value="1"/>
</dbReference>
<dbReference type="InterPro" id="IPR038765">
    <property type="entry name" value="Papain-like_cys_pep_sf"/>
</dbReference>